<evidence type="ECO:0000313" key="2">
    <source>
        <dbReference type="EMBL" id="GCE93205.1"/>
    </source>
</evidence>
<dbReference type="EMBL" id="BIMW01000065">
    <property type="protein sequence ID" value="GCE93205.1"/>
    <property type="molecule type" value="Genomic_DNA"/>
</dbReference>
<feature type="compositionally biased region" description="Polar residues" evidence="1">
    <location>
        <begin position="83"/>
        <end position="96"/>
    </location>
</feature>
<feature type="region of interest" description="Disordered" evidence="1">
    <location>
        <begin position="70"/>
        <end position="124"/>
    </location>
</feature>
<feature type="compositionally biased region" description="Polar residues" evidence="1">
    <location>
        <begin position="105"/>
        <end position="124"/>
    </location>
</feature>
<dbReference type="RefSeq" id="WP_006617956.1">
    <property type="nucleotide sequence ID" value="NZ_BIMW01000065.1"/>
</dbReference>
<dbReference type="GeneID" id="301682150"/>
<name>A0A5M3T445_LIMPL</name>
<evidence type="ECO:0000256" key="1">
    <source>
        <dbReference type="SAM" id="MobiDB-lite"/>
    </source>
</evidence>
<reference evidence="2 3" key="1">
    <citation type="journal article" date="2019" name="J Genomics">
        <title>The Draft Genome of a Hydrogen-producing Cyanobacterium, Arthrospira platensis NIES-46.</title>
        <authorList>
            <person name="Suzuki S."/>
            <person name="Yamaguchi H."/>
            <person name="Kawachi M."/>
        </authorList>
    </citation>
    <scope>NUCLEOTIDE SEQUENCE [LARGE SCALE GENOMIC DNA]</scope>
    <source>
        <strain evidence="2 3">NIES-46</strain>
    </source>
</reference>
<keyword evidence="3" id="KW-1185">Reference proteome</keyword>
<gene>
    <name evidence="2" type="ORF">NIES46_12540</name>
</gene>
<accession>A0A5M3T445</accession>
<organism evidence="2 3">
    <name type="scientific">Limnospira platensis NIES-46</name>
    <dbReference type="NCBI Taxonomy" id="1236695"/>
    <lineage>
        <taxon>Bacteria</taxon>
        <taxon>Bacillati</taxon>
        <taxon>Cyanobacteriota</taxon>
        <taxon>Cyanophyceae</taxon>
        <taxon>Oscillatoriophycideae</taxon>
        <taxon>Oscillatoriales</taxon>
        <taxon>Sirenicapillariaceae</taxon>
        <taxon>Limnospira</taxon>
    </lineage>
</organism>
<dbReference type="Proteomes" id="UP000326169">
    <property type="component" value="Unassembled WGS sequence"/>
</dbReference>
<protein>
    <submittedName>
        <fullName evidence="2">Uncharacterized protein</fullName>
    </submittedName>
</protein>
<comment type="caution">
    <text evidence="2">The sequence shown here is derived from an EMBL/GenBank/DDBJ whole genome shotgun (WGS) entry which is preliminary data.</text>
</comment>
<evidence type="ECO:0000313" key="3">
    <source>
        <dbReference type="Proteomes" id="UP000326169"/>
    </source>
</evidence>
<proteinExistence type="predicted"/>
<sequence>MSSYQKNLQCFVQLLQKQPQLFNDSQHQELLDLIEPLPDDIETLADAISGWSKKYDDIRAAYLHILKNYNSEPESEPNDQRLFGTTNLSSTTSQPRSTKELLKNNILQSQPTNQTPPKKSSTDN</sequence>